<dbReference type="EMBL" id="VIIS01001683">
    <property type="protein sequence ID" value="KAF0294525.1"/>
    <property type="molecule type" value="Genomic_DNA"/>
</dbReference>
<accession>A0A6A4VKE3</accession>
<sequence length="736" mass="83116">MIGRGWPVALLVVAALLGAADAVSYRAVGRSRARCLSEHTCKAVCKYGNAYLKEECRRCHPELCPEPRTPAESQPQPPPPSPNSAAPGCLDQNGVLREPQATWVDNQDYPCIIYTCPKEGGDYEIDDLTINCLPEPSDELGTCTPSRNLGQCCFNYTCHSSNPTSQSSCVDSNGILREPDEVWNDDDLNTCVTFVCANGVVKEISNLTILCRPLPGPGCIPYRAPKECCYSYNCSITVNQTLCRDTEGNYRRDGDTWYDDVTYPCIKYVCRGGTTEIEYDLTSTCEEEKPNCVAYRAEGACCHNYTCYCEFQGGRREHGEEFFDSDAHPCRLLRCDNGVISSVASLDDCQPLNCSETIRPVGECCKRCALCLHDGTEYQEGESLYDDQTRPCRRLRCEGGQVVFEEDESRYCEPSPDPSCTPWHMEGLCCPKWDCEEQPCMIDGVKHDHGTTWPEDPQKPCRHLICNNSQVLTFSEEPPCPEAPSGYNCVRRDVPYKCCPEWDCVTIECQYGTDPVQVYSEGQRWVDDQTHPCKHFTCTKAGVLKTKDLTERCEKLEPPDCPTERELGQCCKRCIPRPHQCVDSNGGRHDVSETYFDDPDTECVLVRCVTNGTETVYDRRNNCPRDPRLTNPRCSQVATADCCPVYHCPACEYQGRQYRTGERWWDSEERQCTRYVCGYDGTNTTVFTRLPCRPVRPGCVASYRGYECCHYKYTCMFDPEDNLIPMPQTGRSFDFN</sequence>
<feature type="domain" description="VWFC" evidence="3">
    <location>
        <begin position="89"/>
        <end position="158"/>
    </location>
</feature>
<dbReference type="AlphaFoldDB" id="A0A6A4VKE3"/>
<dbReference type="Proteomes" id="UP000440578">
    <property type="component" value="Unassembled WGS sequence"/>
</dbReference>
<dbReference type="InterPro" id="IPR001007">
    <property type="entry name" value="VWF_dom"/>
</dbReference>
<feature type="domain" description="VWFC" evidence="3">
    <location>
        <begin position="509"/>
        <end position="574"/>
    </location>
</feature>
<dbReference type="OrthoDB" id="6333653at2759"/>
<name>A0A6A4VKE3_AMPAM</name>
<dbReference type="SUPFAM" id="SSF57603">
    <property type="entry name" value="FnI-like domain"/>
    <property type="match status" value="2"/>
</dbReference>
<evidence type="ECO:0000313" key="4">
    <source>
        <dbReference type="EMBL" id="KAF0294525.1"/>
    </source>
</evidence>
<feature type="domain" description="VWFC" evidence="3">
    <location>
        <begin position="243"/>
        <end position="307"/>
    </location>
</feature>
<dbReference type="SMART" id="SM00214">
    <property type="entry name" value="VWC"/>
    <property type="match status" value="8"/>
</dbReference>
<feature type="domain" description="VWFC" evidence="3">
    <location>
        <begin position="169"/>
        <end position="234"/>
    </location>
</feature>
<evidence type="ECO:0000256" key="1">
    <source>
        <dbReference type="SAM" id="MobiDB-lite"/>
    </source>
</evidence>
<comment type="caution">
    <text evidence="4">The sequence shown here is derived from an EMBL/GenBank/DDBJ whole genome shotgun (WGS) entry which is preliminary data.</text>
</comment>
<feature type="signal peptide" evidence="2">
    <location>
        <begin position="1"/>
        <end position="22"/>
    </location>
</feature>
<gene>
    <name evidence="4" type="primary">KCP_0</name>
    <name evidence="4" type="ORF">FJT64_007836</name>
</gene>
<evidence type="ECO:0000313" key="5">
    <source>
        <dbReference type="Proteomes" id="UP000440578"/>
    </source>
</evidence>
<proteinExistence type="predicted"/>
<keyword evidence="5" id="KW-1185">Reference proteome</keyword>
<feature type="domain" description="VWFC" evidence="3">
    <location>
        <begin position="309"/>
        <end position="368"/>
    </location>
</feature>
<protein>
    <submittedName>
        <fullName evidence="4">Kielin/chordin-like protein</fullName>
    </submittedName>
</protein>
<evidence type="ECO:0000259" key="3">
    <source>
        <dbReference type="SMART" id="SM00214"/>
    </source>
</evidence>
<feature type="chain" id="PRO_5025597796" evidence="2">
    <location>
        <begin position="23"/>
        <end position="736"/>
    </location>
</feature>
<reference evidence="4 5" key="1">
    <citation type="submission" date="2019-07" db="EMBL/GenBank/DDBJ databases">
        <title>Draft genome assembly of a fouling barnacle, Amphibalanus amphitrite (Darwin, 1854): The first reference genome for Thecostraca.</title>
        <authorList>
            <person name="Kim W."/>
        </authorList>
    </citation>
    <scope>NUCLEOTIDE SEQUENCE [LARGE SCALE GENOMIC DNA]</scope>
    <source>
        <strain evidence="4">SNU_AA5</strain>
        <tissue evidence="4">Soma without cirri and trophi</tissue>
    </source>
</reference>
<evidence type="ECO:0000256" key="2">
    <source>
        <dbReference type="SAM" id="SignalP"/>
    </source>
</evidence>
<feature type="domain" description="VWFC" evidence="3">
    <location>
        <begin position="440"/>
        <end position="504"/>
    </location>
</feature>
<feature type="domain" description="VWFC" evidence="3">
    <location>
        <begin position="581"/>
        <end position="648"/>
    </location>
</feature>
<feature type="domain" description="VWFC" evidence="3">
    <location>
        <begin position="371"/>
        <end position="435"/>
    </location>
</feature>
<keyword evidence="2" id="KW-0732">Signal</keyword>
<feature type="region of interest" description="Disordered" evidence="1">
    <location>
        <begin position="67"/>
        <end position="90"/>
    </location>
</feature>
<organism evidence="4 5">
    <name type="scientific">Amphibalanus amphitrite</name>
    <name type="common">Striped barnacle</name>
    <name type="synonym">Balanus amphitrite</name>
    <dbReference type="NCBI Taxonomy" id="1232801"/>
    <lineage>
        <taxon>Eukaryota</taxon>
        <taxon>Metazoa</taxon>
        <taxon>Ecdysozoa</taxon>
        <taxon>Arthropoda</taxon>
        <taxon>Crustacea</taxon>
        <taxon>Multicrustacea</taxon>
        <taxon>Cirripedia</taxon>
        <taxon>Thoracica</taxon>
        <taxon>Thoracicalcarea</taxon>
        <taxon>Balanomorpha</taxon>
        <taxon>Balanoidea</taxon>
        <taxon>Balanidae</taxon>
        <taxon>Amphibalaninae</taxon>
        <taxon>Amphibalanus</taxon>
    </lineage>
</organism>